<feature type="domain" description="AAA+ ATPase" evidence="1">
    <location>
        <begin position="60"/>
        <end position="257"/>
    </location>
</feature>
<name>A0A810N502_9ACTN</name>
<dbReference type="Pfam" id="PF13191">
    <property type="entry name" value="AAA_16"/>
    <property type="match status" value="1"/>
</dbReference>
<dbReference type="SMART" id="SM00028">
    <property type="entry name" value="TPR"/>
    <property type="match status" value="3"/>
</dbReference>
<proteinExistence type="predicted"/>
<dbReference type="SUPFAM" id="SSF52540">
    <property type="entry name" value="P-loop containing nucleoside triphosphate hydrolases"/>
    <property type="match status" value="1"/>
</dbReference>
<evidence type="ECO:0000313" key="3">
    <source>
        <dbReference type="Proteomes" id="UP000680866"/>
    </source>
</evidence>
<dbReference type="Proteomes" id="UP000680866">
    <property type="component" value="Chromosome"/>
</dbReference>
<reference evidence="2" key="1">
    <citation type="submission" date="2020-08" db="EMBL/GenBank/DDBJ databases">
        <title>Whole genome shotgun sequence of Polymorphospora rubra NBRC 101157.</title>
        <authorList>
            <person name="Komaki H."/>
            <person name="Tamura T."/>
        </authorList>
    </citation>
    <scope>NUCLEOTIDE SEQUENCE</scope>
    <source>
        <strain evidence="2">NBRC 101157</strain>
    </source>
</reference>
<sequence>MSGTVVGPSIQAALIQGGVHVHPAPESRFPVPRHLPIPSGNFVGRTAELAGLDRLLGEQAVAVVVLTGPAGVGKTALATHWAHAVRDRFVDGQLYVDLAGFSDAEPTDPSEALGAFLRALGVAPQRIPITLAERAALFRTVTADLRLLVMLDNAYSAGQVRPLLPAAGSTVVVTSRSRLVGLVPDGARLFDVSPLSSYASVELLARMVGPERISREPEQVRDLAGICGGLPIAICAAAGWMIARPRLSVRSVTRDLSDERDRLAQLSDEEGPSLRAALDRSYHALPPAAAVLYRRLALHPGPEFGTGVVTALGADRASGRSGRGDVLAGLMRASLLEEVTEGRFRFHDLIRLHAREKAEDDDTEPDRRAALLAILEYYLAAAGRADMVLTPYRRRIPYGFGTDPSGLPSFDDRDDALGWLELERVNLVQAGRVALDEGFVEVAWFLADVKWPLFLYHKHYRDRLEVDRRGVRAARQWGNGWAEADMLKRLSRVCVKHGAYDEAERHARAAIERYREVDDARGVLDAQEGLATLYRDTGRLEPAVTMFAELLAGNRAAGDSRAIGLTCINLARALTRVGRADQALPLLVEARTRFDGLGDVDPYNGVRVLIGLAEAHLEVGDVDRAGRTASEAAERMGRLGSDHERAEALALLGRVAELRGEPALARRLYDEASGIFERLGSPRGVEPARRLGRPDGVGG</sequence>
<accession>A0A810N502</accession>
<evidence type="ECO:0000259" key="1">
    <source>
        <dbReference type="SMART" id="SM00382"/>
    </source>
</evidence>
<dbReference type="InterPro" id="IPR003593">
    <property type="entry name" value="AAA+_ATPase"/>
</dbReference>
<gene>
    <name evidence="2" type="ORF">Prubr_38490</name>
</gene>
<dbReference type="InterPro" id="IPR041664">
    <property type="entry name" value="AAA_16"/>
</dbReference>
<keyword evidence="3" id="KW-1185">Reference proteome</keyword>
<dbReference type="Gene3D" id="3.40.50.300">
    <property type="entry name" value="P-loop containing nucleotide triphosphate hydrolases"/>
    <property type="match status" value="1"/>
</dbReference>
<dbReference type="InterPro" id="IPR027417">
    <property type="entry name" value="P-loop_NTPase"/>
</dbReference>
<dbReference type="PRINTS" id="PR00364">
    <property type="entry name" value="DISEASERSIST"/>
</dbReference>
<dbReference type="SUPFAM" id="SSF48452">
    <property type="entry name" value="TPR-like"/>
    <property type="match status" value="2"/>
</dbReference>
<dbReference type="PANTHER" id="PTHR47691">
    <property type="entry name" value="REGULATOR-RELATED"/>
    <property type="match status" value="1"/>
</dbReference>
<evidence type="ECO:0000313" key="2">
    <source>
        <dbReference type="EMBL" id="BCJ66828.1"/>
    </source>
</evidence>
<dbReference type="GO" id="GO:0043531">
    <property type="term" value="F:ADP binding"/>
    <property type="evidence" value="ECO:0007669"/>
    <property type="project" value="InterPro"/>
</dbReference>
<organism evidence="2 3">
    <name type="scientific">Polymorphospora rubra</name>
    <dbReference type="NCBI Taxonomy" id="338584"/>
    <lineage>
        <taxon>Bacteria</taxon>
        <taxon>Bacillati</taxon>
        <taxon>Actinomycetota</taxon>
        <taxon>Actinomycetes</taxon>
        <taxon>Micromonosporales</taxon>
        <taxon>Micromonosporaceae</taxon>
        <taxon>Polymorphospora</taxon>
    </lineage>
</organism>
<dbReference type="InterPro" id="IPR011990">
    <property type="entry name" value="TPR-like_helical_dom_sf"/>
</dbReference>
<protein>
    <submittedName>
        <fullName evidence="2">NTPase</fullName>
    </submittedName>
</protein>
<dbReference type="EMBL" id="AP023359">
    <property type="protein sequence ID" value="BCJ66828.1"/>
    <property type="molecule type" value="Genomic_DNA"/>
</dbReference>
<dbReference type="PANTHER" id="PTHR47691:SF3">
    <property type="entry name" value="HTH-TYPE TRANSCRIPTIONAL REGULATOR RV0890C-RELATED"/>
    <property type="match status" value="1"/>
</dbReference>
<dbReference type="InterPro" id="IPR019734">
    <property type="entry name" value="TPR_rpt"/>
</dbReference>
<dbReference type="KEGG" id="pry:Prubr_38490"/>
<dbReference type="Pfam" id="PF13424">
    <property type="entry name" value="TPR_12"/>
    <property type="match status" value="2"/>
</dbReference>
<dbReference type="Gene3D" id="1.25.40.10">
    <property type="entry name" value="Tetratricopeptide repeat domain"/>
    <property type="match status" value="1"/>
</dbReference>
<dbReference type="SMART" id="SM00382">
    <property type="entry name" value="AAA"/>
    <property type="match status" value="1"/>
</dbReference>
<dbReference type="AlphaFoldDB" id="A0A810N502"/>